<evidence type="ECO:0000256" key="2">
    <source>
        <dbReference type="ARBA" id="ARBA00023015"/>
    </source>
</evidence>
<dbReference type="EMBL" id="JAQIZT010000006">
    <property type="protein sequence ID" value="KAJ6991791.1"/>
    <property type="molecule type" value="Genomic_DNA"/>
</dbReference>
<dbReference type="InterPro" id="IPR009057">
    <property type="entry name" value="Homeodomain-like_sf"/>
</dbReference>
<dbReference type="Pfam" id="PF14379">
    <property type="entry name" value="Myb_CC_LHEQLE"/>
    <property type="match status" value="1"/>
</dbReference>
<dbReference type="Gene3D" id="1.10.10.60">
    <property type="entry name" value="Homeodomain-like"/>
    <property type="match status" value="1"/>
</dbReference>
<dbReference type="GO" id="GO:0005634">
    <property type="term" value="C:nucleus"/>
    <property type="evidence" value="ECO:0007669"/>
    <property type="project" value="UniProtKB-SubCell"/>
</dbReference>
<dbReference type="SUPFAM" id="SSF46689">
    <property type="entry name" value="Homeodomain-like"/>
    <property type="match status" value="1"/>
</dbReference>
<feature type="compositionally biased region" description="Polar residues" evidence="5">
    <location>
        <begin position="195"/>
        <end position="204"/>
    </location>
</feature>
<evidence type="ECO:0000256" key="4">
    <source>
        <dbReference type="ARBA" id="ARBA00023242"/>
    </source>
</evidence>
<feature type="domain" description="MYB-CC type transcription factor LHEQLE-containing" evidence="6">
    <location>
        <begin position="114"/>
        <end position="138"/>
    </location>
</feature>
<keyword evidence="4" id="KW-0539">Nucleus</keyword>
<dbReference type="GO" id="GO:0003677">
    <property type="term" value="F:DNA binding"/>
    <property type="evidence" value="ECO:0007669"/>
    <property type="project" value="InterPro"/>
</dbReference>
<dbReference type="PANTHER" id="PTHR31499">
    <property type="entry name" value="MYB FAMILY TRANSCRIPTION FACTOR PHL11"/>
    <property type="match status" value="1"/>
</dbReference>
<protein>
    <recommendedName>
        <fullName evidence="6">MYB-CC type transcription factor LHEQLE-containing domain-containing protein</fullName>
    </recommendedName>
</protein>
<evidence type="ECO:0000256" key="1">
    <source>
        <dbReference type="ARBA" id="ARBA00004123"/>
    </source>
</evidence>
<feature type="region of interest" description="Disordered" evidence="5">
    <location>
        <begin position="145"/>
        <end position="231"/>
    </location>
</feature>
<dbReference type="AlphaFoldDB" id="A0AAD6QJX8"/>
<evidence type="ECO:0000256" key="5">
    <source>
        <dbReference type="SAM" id="MobiDB-lite"/>
    </source>
</evidence>
<dbReference type="InterPro" id="IPR006447">
    <property type="entry name" value="Myb_dom_plants"/>
</dbReference>
<evidence type="ECO:0000313" key="8">
    <source>
        <dbReference type="Proteomes" id="UP001164929"/>
    </source>
</evidence>
<dbReference type="InterPro" id="IPR046955">
    <property type="entry name" value="PHR1-like"/>
</dbReference>
<proteinExistence type="predicted"/>
<keyword evidence="3" id="KW-0804">Transcription</keyword>
<gene>
    <name evidence="7" type="ORF">NC653_015207</name>
</gene>
<comment type="caution">
    <text evidence="7">The sequence shown here is derived from an EMBL/GenBank/DDBJ whole genome shotgun (WGS) entry which is preliminary data.</text>
</comment>
<reference evidence="7" key="1">
    <citation type="journal article" date="2023" name="Mol. Ecol. Resour.">
        <title>Chromosome-level genome assembly of a triploid poplar Populus alba 'Berolinensis'.</title>
        <authorList>
            <person name="Chen S."/>
            <person name="Yu Y."/>
            <person name="Wang X."/>
            <person name="Wang S."/>
            <person name="Zhang T."/>
            <person name="Zhou Y."/>
            <person name="He R."/>
            <person name="Meng N."/>
            <person name="Wang Y."/>
            <person name="Liu W."/>
            <person name="Liu Z."/>
            <person name="Liu J."/>
            <person name="Guo Q."/>
            <person name="Huang H."/>
            <person name="Sederoff R.R."/>
            <person name="Wang G."/>
            <person name="Qu G."/>
            <person name="Chen S."/>
        </authorList>
    </citation>
    <scope>NUCLEOTIDE SEQUENCE</scope>
    <source>
        <strain evidence="7">SC-2020</strain>
    </source>
</reference>
<keyword evidence="2" id="KW-0805">Transcription regulation</keyword>
<accession>A0AAD6QJX8</accession>
<dbReference type="Proteomes" id="UP001164929">
    <property type="component" value="Chromosome 6"/>
</dbReference>
<dbReference type="PANTHER" id="PTHR31499:SF83">
    <property type="entry name" value="MYB FAMILY TRANSCRIPTION FACTOR PHL7-LIKE ISOFORM X2"/>
    <property type="match status" value="1"/>
</dbReference>
<dbReference type="NCBIfam" id="TIGR01557">
    <property type="entry name" value="myb_SHAQKYF"/>
    <property type="match status" value="1"/>
</dbReference>
<evidence type="ECO:0000313" key="7">
    <source>
        <dbReference type="EMBL" id="KAJ6991791.1"/>
    </source>
</evidence>
<feature type="region of interest" description="Disordered" evidence="5">
    <location>
        <begin position="268"/>
        <end position="292"/>
    </location>
</feature>
<evidence type="ECO:0000256" key="3">
    <source>
        <dbReference type="ARBA" id="ARBA00023163"/>
    </source>
</evidence>
<organism evidence="7 8">
    <name type="scientific">Populus alba x Populus x berolinensis</name>
    <dbReference type="NCBI Taxonomy" id="444605"/>
    <lineage>
        <taxon>Eukaryota</taxon>
        <taxon>Viridiplantae</taxon>
        <taxon>Streptophyta</taxon>
        <taxon>Embryophyta</taxon>
        <taxon>Tracheophyta</taxon>
        <taxon>Spermatophyta</taxon>
        <taxon>Magnoliopsida</taxon>
        <taxon>eudicotyledons</taxon>
        <taxon>Gunneridae</taxon>
        <taxon>Pentapetalae</taxon>
        <taxon>rosids</taxon>
        <taxon>fabids</taxon>
        <taxon>Malpighiales</taxon>
        <taxon>Salicaceae</taxon>
        <taxon>Saliceae</taxon>
        <taxon>Populus</taxon>
    </lineage>
</organism>
<evidence type="ECO:0000259" key="6">
    <source>
        <dbReference type="Pfam" id="PF14379"/>
    </source>
</evidence>
<comment type="subcellular location">
    <subcellularLocation>
        <location evidence="1">Nucleus</location>
    </subcellularLocation>
</comment>
<name>A0AAD6QJX8_9ROSI</name>
<keyword evidence="8" id="KW-1185">Reference proteome</keyword>
<sequence>MYQLESIPSSSSVHKNSLVNDQYLDCDDMTMDPINGGNNLNNNPNLASKQRLRWTHELHERFVDAVAQLGGPDQISTCKIPSMTPHLMWQCKLQKHSSCRWRCKSDYMSNWRHVQRQLQLRIEAQGKYLKKIIEEQQRLSGVLEDVPGSGVAAPVSGDNCPESDKTDPATPAPTSESPLQDKAAKERAPAKSLSIDESFSSQPEPLTPDSRCNAGSPAESPRGERSMKKQRVSMGVTYGKQEMVLTHQILESSLNSYPRPHSAFLGREQFDPSSGLSMGIEDQMEKVSGSDV</sequence>
<dbReference type="InterPro" id="IPR025756">
    <property type="entry name" value="Myb_CC_LHEQLE"/>
</dbReference>
<dbReference type="GO" id="GO:0003700">
    <property type="term" value="F:DNA-binding transcription factor activity"/>
    <property type="evidence" value="ECO:0007669"/>
    <property type="project" value="InterPro"/>
</dbReference>